<keyword evidence="1" id="KW-0812">Transmembrane</keyword>
<keyword evidence="1" id="KW-1133">Transmembrane helix</keyword>
<dbReference type="RefSeq" id="WP_257529280.1">
    <property type="nucleotide sequence ID" value="NZ_JANKAS010000002.1"/>
</dbReference>
<evidence type="ECO:0000256" key="1">
    <source>
        <dbReference type="SAM" id="Phobius"/>
    </source>
</evidence>
<dbReference type="Proteomes" id="UP001205748">
    <property type="component" value="Unassembled WGS sequence"/>
</dbReference>
<evidence type="ECO:0000313" key="2">
    <source>
        <dbReference type="EMBL" id="MCR1897829.1"/>
    </source>
</evidence>
<proteinExistence type="predicted"/>
<evidence type="ECO:0000313" key="3">
    <source>
        <dbReference type="Proteomes" id="UP001205748"/>
    </source>
</evidence>
<gene>
    <name evidence="2" type="ORF">NSA47_02350</name>
</gene>
<reference evidence="2" key="1">
    <citation type="submission" date="2022-07" db="EMBL/GenBank/DDBJ databases">
        <title>Enhanced cultured diversity of the mouse gut microbiota enables custom-made synthetic communities.</title>
        <authorList>
            <person name="Afrizal A."/>
        </authorList>
    </citation>
    <scope>NUCLEOTIDE SEQUENCE</scope>
    <source>
        <strain evidence="2">DSM 28593</strain>
    </source>
</reference>
<feature type="transmembrane region" description="Helical" evidence="1">
    <location>
        <begin position="12"/>
        <end position="32"/>
    </location>
</feature>
<dbReference type="EMBL" id="JANKAS010000002">
    <property type="protein sequence ID" value="MCR1897829.1"/>
    <property type="molecule type" value="Genomic_DNA"/>
</dbReference>
<sequence length="96" mass="10966">MEEIIKKIPWKKVTAPMIPLLLVDGILSRFMIKLHSLNLTHGVTDRFPTDKAFYTLLMGNLFIMFVYLGISAFGHINQEIVNHSRAKLELSPAKEI</sequence>
<comment type="caution">
    <text evidence="2">The sequence shown here is derived from an EMBL/GenBank/DDBJ whole genome shotgun (WGS) entry which is preliminary data.</text>
</comment>
<accession>A0AAE3HET0</accession>
<keyword evidence="3" id="KW-1185">Reference proteome</keyword>
<organism evidence="2 3">
    <name type="scientific">Irregularibacter muris</name>
    <dbReference type="NCBI Taxonomy" id="1796619"/>
    <lineage>
        <taxon>Bacteria</taxon>
        <taxon>Bacillati</taxon>
        <taxon>Bacillota</taxon>
        <taxon>Clostridia</taxon>
        <taxon>Eubacteriales</taxon>
        <taxon>Eubacteriaceae</taxon>
        <taxon>Irregularibacter</taxon>
    </lineage>
</organism>
<dbReference type="AlphaFoldDB" id="A0AAE3HET0"/>
<feature type="transmembrane region" description="Helical" evidence="1">
    <location>
        <begin position="52"/>
        <end position="76"/>
    </location>
</feature>
<protein>
    <submittedName>
        <fullName evidence="2">Uncharacterized protein</fullName>
    </submittedName>
</protein>
<keyword evidence="1" id="KW-0472">Membrane</keyword>
<name>A0AAE3HET0_9FIRM</name>